<comment type="caution">
    <text evidence="4">The sequence shown here is derived from an EMBL/GenBank/DDBJ whole genome shotgun (WGS) entry which is preliminary data.</text>
</comment>
<feature type="domain" description="GGDEF" evidence="3">
    <location>
        <begin position="328"/>
        <end position="470"/>
    </location>
</feature>
<reference evidence="4 5" key="1">
    <citation type="submission" date="2016-06" db="EMBL/GenBank/DDBJ databases">
        <title>Gene turnover analysis identifies the evolutionary adaptation of the extremophile Acidithiobacillus caldus.</title>
        <authorList>
            <person name="Zhang X."/>
        </authorList>
    </citation>
    <scope>NUCLEOTIDE SEQUENCE [LARGE SCALE GENOMIC DNA]</scope>
    <source>
        <strain evidence="4 5">DX</strain>
    </source>
</reference>
<gene>
    <name evidence="4" type="ORF">BAE27_11575</name>
</gene>
<dbReference type="Gene3D" id="3.30.70.270">
    <property type="match status" value="1"/>
</dbReference>
<evidence type="ECO:0000256" key="2">
    <source>
        <dbReference type="ARBA" id="ARBA00023118"/>
    </source>
</evidence>
<dbReference type="NCBIfam" id="TIGR02577">
    <property type="entry name" value="cas_TM1794_Cmr2"/>
    <property type="match status" value="1"/>
</dbReference>
<dbReference type="GO" id="GO:0000166">
    <property type="term" value="F:nucleotide binding"/>
    <property type="evidence" value="ECO:0007669"/>
    <property type="project" value="UniProtKB-KW"/>
</dbReference>
<proteinExistence type="predicted"/>
<dbReference type="EMBL" id="LZYE01000328">
    <property type="protein sequence ID" value="OFC30538.1"/>
    <property type="molecule type" value="Genomic_DNA"/>
</dbReference>
<dbReference type="Gene3D" id="3.30.70.2220">
    <property type="entry name" value="CRISPR-Cas system, Cmr2 subunit, D1 domain, cysteine cluster"/>
    <property type="match status" value="1"/>
</dbReference>
<dbReference type="RefSeq" id="WP_070114240.1">
    <property type="nucleotide sequence ID" value="NZ_LZYE01000328.1"/>
</dbReference>
<accession>A0A1E7YKY3</accession>
<protein>
    <submittedName>
        <fullName evidence="4">Type III-B CRISPR-associated protein Cas10/Cmr2</fullName>
    </submittedName>
</protein>
<evidence type="ECO:0000313" key="5">
    <source>
        <dbReference type="Proteomes" id="UP000175616"/>
    </source>
</evidence>
<sequence length="608" mass="67236">MPTLLELSLGPVQSFIAAARRTADLWAGSRILSEAARAAGQQLLDAGATLIYPDPRRVRERTSEQSNLSNVLLAEVPDSLDASVLADQAILAARRSVMERGEAALANYPELRQDLFRAQLEDALEAHTAWAQILPGEQYPSAYKRLKIAFSQRKNTRDFLPATILHDDLPKNSLDGLRETVLPEVQNGNHLRRGKWRKLHLRRGEQLDALGVLKRLGGSDAEARFVALTRIAAHDWIAGLAKTQAENLAALREAYEKLVRLRLASRCPSNGGQYDDFPYDAALLFPERLQVACSEAELCDEPAQCQSALRDLEKVLQPLWRSAGRPLPYAALLVADGDRMGKFVAAAQDKRHHEELTRALADFADQAIQILRQQGGQAIYAGGEDVMGLIPLSSALRCGQQLSRGFRDCIARLLQKRTELSGIEQVPTLRVGVAIAHIQQPLGQIRQYAEAAEKLAKGLAGTDRQGDALGLRLHIRAGHQLSMRLPFAEREEFEALEQWITEFAAGNFSTRLGYDMRALSDRIELQQLPPSLVGSEFRRLLQKAQKSGGSADLSEDDQRKLQDRLAVLSGREGDGRETSALRRLGEELILARWLSAHQQGDLLAGERA</sequence>
<dbReference type="InterPro" id="IPR000160">
    <property type="entry name" value="GGDEF_dom"/>
</dbReference>
<dbReference type="PROSITE" id="PS50887">
    <property type="entry name" value="GGDEF"/>
    <property type="match status" value="1"/>
</dbReference>
<dbReference type="GO" id="GO:0051607">
    <property type="term" value="P:defense response to virus"/>
    <property type="evidence" value="ECO:0007669"/>
    <property type="project" value="UniProtKB-KW"/>
</dbReference>
<dbReference type="InterPro" id="IPR043128">
    <property type="entry name" value="Rev_trsase/Diguanyl_cyclase"/>
</dbReference>
<evidence type="ECO:0000256" key="1">
    <source>
        <dbReference type="ARBA" id="ARBA00022741"/>
    </source>
</evidence>
<dbReference type="InterPro" id="IPR013407">
    <property type="entry name" value="CRISPR-assoc_prot_Cmr2"/>
</dbReference>
<dbReference type="InterPro" id="IPR054767">
    <property type="entry name" value="Cas10-Cmr2_palm2"/>
</dbReference>
<dbReference type="InterPro" id="IPR024615">
    <property type="entry name" value="CRISPR-assoc_Cmr2_N"/>
</dbReference>
<organism evidence="4 5">
    <name type="scientific">Acidithiobacillus caldus</name>
    <dbReference type="NCBI Taxonomy" id="33059"/>
    <lineage>
        <taxon>Bacteria</taxon>
        <taxon>Pseudomonadati</taxon>
        <taxon>Pseudomonadota</taxon>
        <taxon>Acidithiobacillia</taxon>
        <taxon>Acidithiobacillales</taxon>
        <taxon>Acidithiobacillaceae</taxon>
        <taxon>Acidithiobacillus</taxon>
    </lineage>
</organism>
<dbReference type="AlphaFoldDB" id="A0A1E7YKY3"/>
<dbReference type="InterPro" id="IPR038242">
    <property type="entry name" value="Cmr2_N"/>
</dbReference>
<keyword evidence="1" id="KW-0547">Nucleotide-binding</keyword>
<name>A0A1E7YKY3_9PROT</name>
<dbReference type="Proteomes" id="UP000175616">
    <property type="component" value="Unassembled WGS sequence"/>
</dbReference>
<keyword evidence="2" id="KW-0051">Antiviral defense</keyword>
<dbReference type="Pfam" id="PF22335">
    <property type="entry name" value="Cas10-Cmr2_palm2"/>
    <property type="match status" value="1"/>
</dbReference>
<evidence type="ECO:0000313" key="4">
    <source>
        <dbReference type="EMBL" id="OFC30538.1"/>
    </source>
</evidence>
<evidence type="ECO:0000259" key="3">
    <source>
        <dbReference type="PROSITE" id="PS50887"/>
    </source>
</evidence>
<dbReference type="Pfam" id="PF12469">
    <property type="entry name" value="Cmr2_N"/>
    <property type="match status" value="1"/>
</dbReference>